<gene>
    <name evidence="2" type="ordered locus">HRM2_41020</name>
</gene>
<name>C0QCE2_DESAH</name>
<feature type="domain" description="Rubrerythrin diiron-binding" evidence="1">
    <location>
        <begin position="8"/>
        <end position="66"/>
    </location>
</feature>
<evidence type="ECO:0000313" key="3">
    <source>
        <dbReference type="Proteomes" id="UP000000442"/>
    </source>
</evidence>
<protein>
    <submittedName>
        <fullName evidence="2">Predicted rubrerythrin Rbr</fullName>
    </submittedName>
</protein>
<proteinExistence type="predicted"/>
<dbReference type="PANTHER" id="PTHR33531">
    <property type="entry name" value="RUBRERYTHRIN SUBFAMILY"/>
    <property type="match status" value="1"/>
</dbReference>
<reference evidence="2 3" key="1">
    <citation type="journal article" date="2009" name="Environ. Microbiol.">
        <title>Genome sequence of Desulfobacterium autotrophicum HRM2, a marine sulfate reducer oxidizing organic carbon completely to carbon dioxide.</title>
        <authorList>
            <person name="Strittmatter A.W."/>
            <person name="Liesegang H."/>
            <person name="Rabus R."/>
            <person name="Decker I."/>
            <person name="Amann J."/>
            <person name="Andres S."/>
            <person name="Henne A."/>
            <person name="Fricke W.F."/>
            <person name="Martinez-Arias R."/>
            <person name="Bartels D."/>
            <person name="Goesmann A."/>
            <person name="Krause L."/>
            <person name="Puehler A."/>
            <person name="Klenk H.P."/>
            <person name="Richter M."/>
            <person name="Schuler M."/>
            <person name="Gloeckner F.O."/>
            <person name="Meyerdierks A."/>
            <person name="Gottschalk G."/>
            <person name="Amann R."/>
        </authorList>
    </citation>
    <scope>NUCLEOTIDE SEQUENCE [LARGE SCALE GENOMIC DNA]</scope>
    <source>
        <strain evidence="3">ATCC 43914 / DSM 3382 / HRM2</strain>
    </source>
</reference>
<dbReference type="AlphaFoldDB" id="C0QCE2"/>
<dbReference type="HOGENOM" id="CLU_119858_2_0_7"/>
<dbReference type="InterPro" id="IPR012347">
    <property type="entry name" value="Ferritin-like"/>
</dbReference>
<evidence type="ECO:0000313" key="2">
    <source>
        <dbReference type="EMBL" id="ACN17159.1"/>
    </source>
</evidence>
<dbReference type="KEGG" id="dat:HRM2_41020"/>
<organism evidence="2 3">
    <name type="scientific">Desulforapulum autotrophicum (strain ATCC 43914 / DSM 3382 / VKM B-1955 / HRM2)</name>
    <name type="common">Desulfobacterium autotrophicum</name>
    <dbReference type="NCBI Taxonomy" id="177437"/>
    <lineage>
        <taxon>Bacteria</taxon>
        <taxon>Pseudomonadati</taxon>
        <taxon>Thermodesulfobacteriota</taxon>
        <taxon>Desulfobacteria</taxon>
        <taxon>Desulfobacterales</taxon>
        <taxon>Desulfobacteraceae</taxon>
        <taxon>Desulforapulum</taxon>
    </lineage>
</organism>
<dbReference type="Proteomes" id="UP000000442">
    <property type="component" value="Chromosome"/>
</dbReference>
<dbReference type="EMBL" id="CP001087">
    <property type="protein sequence ID" value="ACN17159.1"/>
    <property type="molecule type" value="Genomic_DNA"/>
</dbReference>
<dbReference type="PANTHER" id="PTHR33531:SF10">
    <property type="entry name" value="BLR7895 PROTEIN"/>
    <property type="match status" value="1"/>
</dbReference>
<dbReference type="SUPFAM" id="SSF47240">
    <property type="entry name" value="Ferritin-like"/>
    <property type="match status" value="1"/>
</dbReference>
<sequence length="153" mass="17786">MSFNYIDEILAYAIEKEEEAVAFYQELAQKEKFAALKETFNSFANEEKKHAKMITDLSKDRSKIETYEIKSVPDLKISDYLVDIDYEEGMLMPDILRVAMKREEQAVHLYKDLGAKSNDPGLQKIFELLAQEESKHKLALESMYDDFLADNEN</sequence>
<keyword evidence="3" id="KW-1185">Reference proteome</keyword>
<dbReference type="GO" id="GO:0046872">
    <property type="term" value="F:metal ion binding"/>
    <property type="evidence" value="ECO:0007669"/>
    <property type="project" value="InterPro"/>
</dbReference>
<dbReference type="InterPro" id="IPR009078">
    <property type="entry name" value="Ferritin-like_SF"/>
</dbReference>
<accession>C0QCE2</accession>
<dbReference type="STRING" id="177437.HRM2_41020"/>
<dbReference type="InterPro" id="IPR003251">
    <property type="entry name" value="Rr_diiron-bd_dom"/>
</dbReference>
<dbReference type="Gene3D" id="1.20.1260.10">
    <property type="match status" value="1"/>
</dbReference>
<dbReference type="GO" id="GO:0016491">
    <property type="term" value="F:oxidoreductase activity"/>
    <property type="evidence" value="ECO:0007669"/>
    <property type="project" value="InterPro"/>
</dbReference>
<dbReference type="Pfam" id="PF02915">
    <property type="entry name" value="Rubrerythrin"/>
    <property type="match status" value="2"/>
</dbReference>
<evidence type="ECO:0000259" key="1">
    <source>
        <dbReference type="Pfam" id="PF02915"/>
    </source>
</evidence>
<dbReference type="RefSeq" id="WP_015905892.1">
    <property type="nucleotide sequence ID" value="NC_012108.1"/>
</dbReference>
<dbReference type="OrthoDB" id="1118885at2"/>
<dbReference type="eggNOG" id="COG1633">
    <property type="taxonomic scope" value="Bacteria"/>
</dbReference>
<feature type="domain" description="Rubrerythrin diiron-binding" evidence="1">
    <location>
        <begin position="94"/>
        <end position="150"/>
    </location>
</feature>
<dbReference type="CDD" id="cd01045">
    <property type="entry name" value="Ferritin_like_AB"/>
    <property type="match status" value="1"/>
</dbReference>